<dbReference type="OMA" id="CADIISY"/>
<dbReference type="Ensembl" id="ENSGMOT00000021849.2">
    <property type="protein sequence ID" value="ENSGMOP00000021331.2"/>
    <property type="gene ID" value="ENSGMOG00000019844.2"/>
</dbReference>
<dbReference type="Gene3D" id="2.30.30.100">
    <property type="match status" value="1"/>
</dbReference>
<dbReference type="PROSITE" id="PS51938">
    <property type="entry name" value="SUZ_C"/>
    <property type="match status" value="1"/>
</dbReference>
<evidence type="ECO:0000259" key="1">
    <source>
        <dbReference type="PROSITE" id="PS51938"/>
    </source>
</evidence>
<reference evidence="2" key="2">
    <citation type="submission" date="2025-09" db="UniProtKB">
        <authorList>
            <consortium name="Ensembl"/>
        </authorList>
    </citation>
    <scope>IDENTIFICATION</scope>
</reference>
<dbReference type="Pfam" id="PF11095">
    <property type="entry name" value="Gemin7"/>
    <property type="match status" value="1"/>
</dbReference>
<accession>A0A8C4ZSZ8</accession>
<name>A0A8C4ZSZ8_GADMO</name>
<dbReference type="CTD" id="79760"/>
<dbReference type="OrthoDB" id="70763at2759"/>
<dbReference type="Proteomes" id="UP000694546">
    <property type="component" value="Chromosome 16"/>
</dbReference>
<organism evidence="2 3">
    <name type="scientific">Gadus morhua</name>
    <name type="common">Atlantic cod</name>
    <dbReference type="NCBI Taxonomy" id="8049"/>
    <lineage>
        <taxon>Eukaryota</taxon>
        <taxon>Metazoa</taxon>
        <taxon>Chordata</taxon>
        <taxon>Craniata</taxon>
        <taxon>Vertebrata</taxon>
        <taxon>Euteleostomi</taxon>
        <taxon>Actinopterygii</taxon>
        <taxon>Neopterygii</taxon>
        <taxon>Teleostei</taxon>
        <taxon>Neoteleostei</taxon>
        <taxon>Acanthomorphata</taxon>
        <taxon>Zeiogadaria</taxon>
        <taxon>Gadariae</taxon>
        <taxon>Gadiformes</taxon>
        <taxon>Gadoidei</taxon>
        <taxon>Gadidae</taxon>
        <taxon>Gadus</taxon>
    </lineage>
</organism>
<keyword evidence="3" id="KW-1185">Reference proteome</keyword>
<gene>
    <name evidence="2" type="primary">gemin7</name>
</gene>
<proteinExistence type="predicted"/>
<dbReference type="GO" id="GO:0034719">
    <property type="term" value="C:SMN-Sm protein complex"/>
    <property type="evidence" value="ECO:0007669"/>
    <property type="project" value="InterPro"/>
</dbReference>
<dbReference type="CDD" id="cd11677">
    <property type="entry name" value="Gemin7"/>
    <property type="match status" value="1"/>
</dbReference>
<dbReference type="PANTHER" id="PTHR14679:SF1">
    <property type="entry name" value="GEM-ASSOCIATED PROTEIN 7"/>
    <property type="match status" value="1"/>
</dbReference>
<dbReference type="InterPro" id="IPR020338">
    <property type="entry name" value="SMN_gemin7"/>
</dbReference>
<dbReference type="PANTHER" id="PTHR14679">
    <property type="entry name" value="GEM-ASSOCIATED PROTEIN 7"/>
    <property type="match status" value="1"/>
</dbReference>
<evidence type="ECO:0000313" key="2">
    <source>
        <dbReference type="Ensembl" id="ENSGMOP00000021331.2"/>
    </source>
</evidence>
<dbReference type="GeneTree" id="ENSGT00390000018039"/>
<reference evidence="2" key="1">
    <citation type="submission" date="2025-08" db="UniProtKB">
        <authorList>
            <consortium name="Ensembl"/>
        </authorList>
    </citation>
    <scope>IDENTIFICATION</scope>
</reference>
<dbReference type="GeneID" id="115561769"/>
<evidence type="ECO:0000313" key="3">
    <source>
        <dbReference type="Proteomes" id="UP000694546"/>
    </source>
</evidence>
<dbReference type="RefSeq" id="XP_030237857.1">
    <property type="nucleotide sequence ID" value="XM_030381997.1"/>
</dbReference>
<dbReference type="GO" id="GO:0000387">
    <property type="term" value="P:spliceosomal snRNP assembly"/>
    <property type="evidence" value="ECO:0007669"/>
    <property type="project" value="TreeGrafter"/>
</dbReference>
<dbReference type="InterPro" id="IPR024642">
    <property type="entry name" value="SUZ-C"/>
</dbReference>
<dbReference type="AlphaFoldDB" id="A0A8C4ZSZ8"/>
<sequence>MKTPVCVVRLPRGPDPHGRGFDPTSPRYLALCPSSLSTSGEADPVALRTEQRTRAMMRERFLRCLISMANKKIQFLMYEKVKVAAVFGASDIDVLNFQVSDLQTPIGVQTEALIRCQDVISYSFDM</sequence>
<protein>
    <recommendedName>
        <fullName evidence="1">SUZ-C domain-containing protein</fullName>
    </recommendedName>
</protein>
<dbReference type="KEGG" id="gmh:115561769"/>
<feature type="domain" description="SUZ-C" evidence="1">
    <location>
        <begin position="1"/>
        <end position="25"/>
    </location>
</feature>